<dbReference type="EMBL" id="CALNXI010000084">
    <property type="protein sequence ID" value="CAH3018320.1"/>
    <property type="molecule type" value="Genomic_DNA"/>
</dbReference>
<dbReference type="Proteomes" id="UP001159427">
    <property type="component" value="Unassembled WGS sequence"/>
</dbReference>
<evidence type="ECO:0000256" key="1">
    <source>
        <dbReference type="SAM" id="Coils"/>
    </source>
</evidence>
<keyword evidence="1" id="KW-0175">Coiled coil</keyword>
<protein>
    <submittedName>
        <fullName evidence="2">Uncharacterized protein</fullName>
    </submittedName>
</protein>
<feature type="coiled-coil region" evidence="1">
    <location>
        <begin position="155"/>
        <end position="250"/>
    </location>
</feature>
<evidence type="ECO:0000313" key="2">
    <source>
        <dbReference type="EMBL" id="CAH3018320.1"/>
    </source>
</evidence>
<accession>A0ABN8LPH9</accession>
<gene>
    <name evidence="2" type="ORF">PEVE_00042551</name>
</gene>
<evidence type="ECO:0000313" key="3">
    <source>
        <dbReference type="Proteomes" id="UP001159427"/>
    </source>
</evidence>
<feature type="coiled-coil region" evidence="1">
    <location>
        <begin position="65"/>
        <end position="113"/>
    </location>
</feature>
<organism evidence="2 3">
    <name type="scientific">Porites evermanni</name>
    <dbReference type="NCBI Taxonomy" id="104178"/>
    <lineage>
        <taxon>Eukaryota</taxon>
        <taxon>Metazoa</taxon>
        <taxon>Cnidaria</taxon>
        <taxon>Anthozoa</taxon>
        <taxon>Hexacorallia</taxon>
        <taxon>Scleractinia</taxon>
        <taxon>Fungiina</taxon>
        <taxon>Poritidae</taxon>
        <taxon>Porites</taxon>
    </lineage>
</organism>
<sequence length="259" mass="30470">MEYRVSGLSQFTPGFNLSRRTSHIYTAPTNKGTFTRTGIYTIEEPRKKILKRPKAKEYEIIYKAYLEIREESSVLRKENQKLKDDLLDAKGKTLSLSRENEELKEELSVLRETANWGHIIREKDEELKRLQEFIRKMTYDKAEAINNKSVAEQAVGDLKSKLRSKDREVKEAKELEKIQSRAKILNETEKLRNERNNAVASLTQLEALVEKLRQETSHVTKISEERKMVIQELHKRLTNKDKHVEELRKQLAMSRLFNK</sequence>
<proteinExistence type="predicted"/>
<keyword evidence="3" id="KW-1185">Reference proteome</keyword>
<comment type="caution">
    <text evidence="2">The sequence shown here is derived from an EMBL/GenBank/DDBJ whole genome shotgun (WGS) entry which is preliminary data.</text>
</comment>
<name>A0ABN8LPH9_9CNID</name>
<reference evidence="2 3" key="1">
    <citation type="submission" date="2022-05" db="EMBL/GenBank/DDBJ databases">
        <authorList>
            <consortium name="Genoscope - CEA"/>
            <person name="William W."/>
        </authorList>
    </citation>
    <scope>NUCLEOTIDE SEQUENCE [LARGE SCALE GENOMIC DNA]</scope>
</reference>